<reference evidence="1 2" key="1">
    <citation type="submission" date="2020-08" db="EMBL/GenBank/DDBJ databases">
        <title>Genomic Encyclopedia of Type Strains, Phase IV (KMG-V): Genome sequencing to study the core and pangenomes of soil and plant-associated prokaryotes.</title>
        <authorList>
            <person name="Whitman W."/>
        </authorList>
    </citation>
    <scope>NUCLEOTIDE SEQUENCE [LARGE SCALE GENOMIC DNA]</scope>
    <source>
        <strain evidence="1 2">SEMIA 4034</strain>
    </source>
</reference>
<keyword evidence="2" id="KW-1185">Reference proteome</keyword>
<sequence length="99" mass="10432">MDSSRSLGSVAANSSSLGFSDRQVVLKRIVEELQELCDGAPVGVFDGYPVLARLLEALSASAAVVAKADDLSWNDIIGELLKLRGTMMRLAIGAGRSSH</sequence>
<dbReference type="EMBL" id="JACHBC010000006">
    <property type="protein sequence ID" value="MBB5561569.1"/>
    <property type="molecule type" value="Genomic_DNA"/>
</dbReference>
<accession>A0A7W8UP42</accession>
<name>A0A7W8UP42_9HYPH</name>
<proteinExistence type="predicted"/>
<protein>
    <submittedName>
        <fullName evidence="1">Uncharacterized protein</fullName>
    </submittedName>
</protein>
<gene>
    <name evidence="1" type="ORF">GGI59_003245</name>
</gene>
<organism evidence="1 2">
    <name type="scientific">Rhizobium lentis</name>
    <dbReference type="NCBI Taxonomy" id="1138194"/>
    <lineage>
        <taxon>Bacteria</taxon>
        <taxon>Pseudomonadati</taxon>
        <taxon>Pseudomonadota</taxon>
        <taxon>Alphaproteobacteria</taxon>
        <taxon>Hyphomicrobiales</taxon>
        <taxon>Rhizobiaceae</taxon>
        <taxon>Rhizobium/Agrobacterium group</taxon>
        <taxon>Rhizobium</taxon>
    </lineage>
</organism>
<dbReference type="RefSeq" id="WP_183934577.1">
    <property type="nucleotide sequence ID" value="NZ_JACHBB010000006.1"/>
</dbReference>
<evidence type="ECO:0000313" key="1">
    <source>
        <dbReference type="EMBL" id="MBB5561569.1"/>
    </source>
</evidence>
<comment type="caution">
    <text evidence="1">The sequence shown here is derived from an EMBL/GenBank/DDBJ whole genome shotgun (WGS) entry which is preliminary data.</text>
</comment>
<evidence type="ECO:0000313" key="2">
    <source>
        <dbReference type="Proteomes" id="UP000528824"/>
    </source>
</evidence>
<dbReference type="AlphaFoldDB" id="A0A7W8UP42"/>
<dbReference type="Proteomes" id="UP000528824">
    <property type="component" value="Unassembled WGS sequence"/>
</dbReference>